<keyword evidence="2" id="KW-1185">Reference proteome</keyword>
<organism evidence="1 2">
    <name type="scientific">Campylobacter mucosalis CCUG 21559</name>
    <dbReference type="NCBI Taxonomy" id="1032067"/>
    <lineage>
        <taxon>Bacteria</taxon>
        <taxon>Pseudomonadati</taxon>
        <taxon>Campylobacterota</taxon>
        <taxon>Epsilonproteobacteria</taxon>
        <taxon>Campylobacterales</taxon>
        <taxon>Campylobacteraceae</taxon>
        <taxon>Campylobacter</taxon>
    </lineage>
</organism>
<dbReference type="Gene3D" id="3.40.50.300">
    <property type="entry name" value="P-loop containing nucleotide triphosphate hydrolases"/>
    <property type="match status" value="1"/>
</dbReference>
<dbReference type="RefSeq" id="WP_034969405.1">
    <property type="nucleotide sequence ID" value="NZ_CP012542.1"/>
</dbReference>
<dbReference type="AlphaFoldDB" id="A0A6G5QFN1"/>
<evidence type="ECO:0000313" key="2">
    <source>
        <dbReference type="Proteomes" id="UP000503264"/>
    </source>
</evidence>
<dbReference type="InterPro" id="IPR027417">
    <property type="entry name" value="P-loop_NTPase"/>
</dbReference>
<proteinExistence type="predicted"/>
<sequence>MSLENLNKTCLEILKEQKRVIIAMSGLGGSGKSTLGKQIRKNGFGSFKPYQIAVIDDDVMSLNLFFIRPKIKFKNEDGCIDDLKPFFRFLPPFIKLVFYINKDLNRLSKADILVFVSTDEATRKARLNKREKDINKIEKLLETKTNTDIKYKYRIDFML</sequence>
<evidence type="ECO:0008006" key="3">
    <source>
        <dbReference type="Google" id="ProtNLM"/>
    </source>
</evidence>
<evidence type="ECO:0000313" key="1">
    <source>
        <dbReference type="EMBL" id="QCD44495.1"/>
    </source>
</evidence>
<dbReference type="EMBL" id="CP012542">
    <property type="protein sequence ID" value="QCD44495.1"/>
    <property type="molecule type" value="Genomic_DNA"/>
</dbReference>
<reference evidence="1 2" key="1">
    <citation type="submission" date="2016-07" db="EMBL/GenBank/DDBJ databases">
        <title>Comparative genomics of the Campylobacter concisus group.</title>
        <authorList>
            <person name="Miller W.G."/>
            <person name="Yee E."/>
            <person name="Chapman M.H."/>
            <person name="Huynh S."/>
            <person name="Bono J.L."/>
            <person name="On S.L.W."/>
            <person name="StLeger J."/>
            <person name="Foster G."/>
            <person name="Parker C.T."/>
        </authorList>
    </citation>
    <scope>NUCLEOTIDE SEQUENCE [LARGE SCALE GENOMIC DNA]</scope>
    <source>
        <strain evidence="1 2">CCUG 21559</strain>
    </source>
</reference>
<gene>
    <name evidence="1" type="ORF">CMUC_0698</name>
</gene>
<name>A0A6G5QFN1_9BACT</name>
<dbReference type="SUPFAM" id="SSF52540">
    <property type="entry name" value="P-loop containing nucleoside triphosphate hydrolases"/>
    <property type="match status" value="1"/>
</dbReference>
<protein>
    <recommendedName>
        <fullName evidence="3">Phosphoribulokinase/uridine kinase domain-containing protein</fullName>
    </recommendedName>
</protein>
<accession>A0A6G5QFN1</accession>
<dbReference type="Proteomes" id="UP000503264">
    <property type="component" value="Chromosome"/>
</dbReference>